<dbReference type="EMBL" id="QPMH01000003">
    <property type="protein sequence ID" value="RDD63178.1"/>
    <property type="molecule type" value="Genomic_DNA"/>
</dbReference>
<keyword evidence="1" id="KW-0812">Transmembrane</keyword>
<keyword evidence="3" id="KW-1185">Reference proteome</keyword>
<proteinExistence type="predicted"/>
<reference evidence="2 3" key="1">
    <citation type="submission" date="2018-07" db="EMBL/GenBank/DDBJ databases">
        <title>Venubactetium sediminum gen. nov., sp. nov., isolated from a marine solar saltern.</title>
        <authorList>
            <person name="Wang S."/>
        </authorList>
    </citation>
    <scope>NUCLEOTIDE SEQUENCE [LARGE SCALE GENOMIC DNA]</scope>
    <source>
        <strain evidence="2 3">WD2A32</strain>
    </source>
</reference>
<accession>A0A369TD13</accession>
<keyword evidence="1" id="KW-0472">Membrane</keyword>
<evidence type="ECO:0000313" key="3">
    <source>
        <dbReference type="Proteomes" id="UP000253941"/>
    </source>
</evidence>
<feature type="transmembrane region" description="Helical" evidence="1">
    <location>
        <begin position="33"/>
        <end position="52"/>
    </location>
</feature>
<gene>
    <name evidence="2" type="ORF">DRB17_05280</name>
</gene>
<protein>
    <recommendedName>
        <fullName evidence="4">Outer membrane beta-barrel protein</fullName>
    </recommendedName>
</protein>
<sequence length="448" mass="50275">MTDSACPIQHAGLVVAAGAKEGRGTGASRLTPALTALAVVVLLVSAAAPAFAQTARDLSVMRRPRPEFQPLCFLTDLGLTGEEGAGGFRVCPRVQVTGGYDDNVFRTEDDAEGDAFTRVSPRIALRSNWENHAVGVELRGDIERYADLTNNDWEDFELRGQGRLDVREDLYARATASVGRFHEDRDDPDAPPGVAGVNQFYKGEEGLQLTYQPTDLVFRLEGRARQIDWRKNGFIDNDDRDRHEYEVSFRAGMEYAEEFLFFVEPAYNIRRYRRDRDFEGFERDSQGFDVRAGVLYDVSGLTFLEASAGYFRQDFADRRFETADGVSVQVDMAWNPTELLTVNMGAGRSVEETTQLGVSSIVASRATLGFEYEIDYNLMFDTLGTFRRDDFEGGSRQDDNIFARAGLTYLMNEYLSWNARYLYARRSSSLAGNDFTSNTLLLTLRGQL</sequence>
<keyword evidence="1" id="KW-1133">Transmembrane helix</keyword>
<dbReference type="InterPro" id="IPR018759">
    <property type="entry name" value="BBP2_2"/>
</dbReference>
<evidence type="ECO:0000313" key="2">
    <source>
        <dbReference type="EMBL" id="RDD63178.1"/>
    </source>
</evidence>
<dbReference type="Proteomes" id="UP000253941">
    <property type="component" value="Unassembled WGS sequence"/>
</dbReference>
<organism evidence="2 3">
    <name type="scientific">Ferruginivarius sediminum</name>
    <dbReference type="NCBI Taxonomy" id="2661937"/>
    <lineage>
        <taxon>Bacteria</taxon>
        <taxon>Pseudomonadati</taxon>
        <taxon>Pseudomonadota</taxon>
        <taxon>Alphaproteobacteria</taxon>
        <taxon>Rhodospirillales</taxon>
        <taxon>Rhodospirillaceae</taxon>
        <taxon>Ferruginivarius</taxon>
    </lineage>
</organism>
<evidence type="ECO:0008006" key="4">
    <source>
        <dbReference type="Google" id="ProtNLM"/>
    </source>
</evidence>
<name>A0A369TD13_9PROT</name>
<evidence type="ECO:0000256" key="1">
    <source>
        <dbReference type="SAM" id="Phobius"/>
    </source>
</evidence>
<dbReference type="AlphaFoldDB" id="A0A369TD13"/>
<comment type="caution">
    <text evidence="2">The sequence shown here is derived from an EMBL/GenBank/DDBJ whole genome shotgun (WGS) entry which is preliminary data.</text>
</comment>
<dbReference type="Pfam" id="PF10082">
    <property type="entry name" value="BBP2_2"/>
    <property type="match status" value="1"/>
</dbReference>